<dbReference type="PANTHER" id="PTHR30273">
    <property type="entry name" value="PERIPLASMIC SIGNAL SENSOR AND SIGMA FACTOR ACTIVATOR FECR-RELATED"/>
    <property type="match status" value="1"/>
</dbReference>
<dbReference type="InterPro" id="IPR012373">
    <property type="entry name" value="Ferrdict_sens_TM"/>
</dbReference>
<keyword evidence="2" id="KW-1185">Reference proteome</keyword>
<dbReference type="Proteomes" id="UP000318437">
    <property type="component" value="Unassembled WGS sequence"/>
</dbReference>
<evidence type="ECO:0000313" key="1">
    <source>
        <dbReference type="EMBL" id="TWU28378.1"/>
    </source>
</evidence>
<proteinExistence type="predicted"/>
<comment type="caution">
    <text evidence="1">The sequence shown here is derived from an EMBL/GenBank/DDBJ whole genome shotgun (WGS) entry which is preliminary data.</text>
</comment>
<reference evidence="1 2" key="1">
    <citation type="submission" date="2019-02" db="EMBL/GenBank/DDBJ databases">
        <title>Deep-cultivation of Planctomycetes and their phenomic and genomic characterization uncovers novel biology.</title>
        <authorList>
            <person name="Wiegand S."/>
            <person name="Jogler M."/>
            <person name="Boedeker C."/>
            <person name="Pinto D."/>
            <person name="Vollmers J."/>
            <person name="Rivas-Marin E."/>
            <person name="Kohn T."/>
            <person name="Peeters S.H."/>
            <person name="Heuer A."/>
            <person name="Rast P."/>
            <person name="Oberbeckmann S."/>
            <person name="Bunk B."/>
            <person name="Jeske O."/>
            <person name="Meyerdierks A."/>
            <person name="Storesund J.E."/>
            <person name="Kallscheuer N."/>
            <person name="Luecker S."/>
            <person name="Lage O.M."/>
            <person name="Pohl T."/>
            <person name="Merkel B.J."/>
            <person name="Hornburger P."/>
            <person name="Mueller R.-W."/>
            <person name="Bruemmer F."/>
            <person name="Labrenz M."/>
            <person name="Spormann A.M."/>
            <person name="Op Den Camp H."/>
            <person name="Overmann J."/>
            <person name="Amann R."/>
            <person name="Jetten M.S.M."/>
            <person name="Mascher T."/>
            <person name="Medema M.H."/>
            <person name="Devos D.P."/>
            <person name="Kaster A.-K."/>
            <person name="Ovreas L."/>
            <person name="Rohde M."/>
            <person name="Galperin M.Y."/>
            <person name="Jogler C."/>
        </authorList>
    </citation>
    <scope>NUCLEOTIDE SEQUENCE [LARGE SCALE GENOMIC DNA]</scope>
    <source>
        <strain evidence="1 2">Pla144</strain>
    </source>
</reference>
<dbReference type="OrthoDB" id="255678at2"/>
<name>A0A5C6CVA2_9BACT</name>
<dbReference type="PANTHER" id="PTHR30273:SF2">
    <property type="entry name" value="PROTEIN FECR"/>
    <property type="match status" value="1"/>
</dbReference>
<dbReference type="GO" id="GO:0016989">
    <property type="term" value="F:sigma factor antagonist activity"/>
    <property type="evidence" value="ECO:0007669"/>
    <property type="project" value="TreeGrafter"/>
</dbReference>
<accession>A0A5C6CVA2</accession>
<organism evidence="1 2">
    <name type="scientific">Bythopirellula polymerisocia</name>
    <dbReference type="NCBI Taxonomy" id="2528003"/>
    <lineage>
        <taxon>Bacteria</taxon>
        <taxon>Pseudomonadati</taxon>
        <taxon>Planctomycetota</taxon>
        <taxon>Planctomycetia</taxon>
        <taxon>Pirellulales</taxon>
        <taxon>Lacipirellulaceae</taxon>
        <taxon>Bythopirellula</taxon>
    </lineage>
</organism>
<evidence type="ECO:0000313" key="2">
    <source>
        <dbReference type="Proteomes" id="UP000318437"/>
    </source>
</evidence>
<sequence>MSPESRFVELDELLALMLDGNGLSKSQEDRLESLLQEDSELLDQFVVSMALVNDLHDVAAFAVSADGQLQGDERTSGTIPKILLGNRGFYFAALAACLLIGAFSVGLQWDGDTENSHEPPFHSEFVATVVSQEDWDAVASHPIGSRVPTGGFAVSRGAVELRFDSGPSLIVEGPARLEVRNASEAELTSGKVFFRDETGGLPFRLTTPRSRFIDHGTEYALSVNGNSDEVHVFSGIVERTKQPSENASSVDILVGGQAKRYSKDSHVSAVDIQADPTQFVRELANQHEDPIKELRAIESFKYEDERAVIDVVAEGGVGWTSMWWPNGEKLPGHNEGDVALRTDESLVFGGLDAPSQGGSLGYVGEWLVHRPLKQKVSLAENDVCYVSFLFRPDGLWSSPENTVKLIFQNPDQGILEHRIAVGIDVARGNIRGELCGVLGESPLPMESGSTYLVVMKIVAAADNPDQLMIRVFQPNEPISERETSSWTVTTPTSDSDDSYELASIYFNCNREQRLDELRIGSSWASVTYPWWTD</sequence>
<gene>
    <name evidence="1" type="ORF">Pla144_16660</name>
</gene>
<dbReference type="EMBL" id="SJPS01000002">
    <property type="protein sequence ID" value="TWU28378.1"/>
    <property type="molecule type" value="Genomic_DNA"/>
</dbReference>
<dbReference type="RefSeq" id="WP_146449801.1">
    <property type="nucleotide sequence ID" value="NZ_SJPS01000002.1"/>
</dbReference>
<dbReference type="AlphaFoldDB" id="A0A5C6CVA2"/>
<protein>
    <submittedName>
        <fullName evidence="1">FecR protein</fullName>
    </submittedName>
</protein>